<proteinExistence type="predicted"/>
<dbReference type="STRING" id="1075090.GOAMR_48_00780"/>
<evidence type="ECO:0000259" key="1">
    <source>
        <dbReference type="Pfam" id="PF00117"/>
    </source>
</evidence>
<dbReference type="InterPro" id="IPR029062">
    <property type="entry name" value="Class_I_gatase-like"/>
</dbReference>
<dbReference type="CDD" id="cd01741">
    <property type="entry name" value="GATase1_1"/>
    <property type="match status" value="1"/>
</dbReference>
<feature type="domain" description="Glutamine amidotransferase" evidence="1">
    <location>
        <begin position="26"/>
        <end position="182"/>
    </location>
</feature>
<dbReference type="PANTHER" id="PTHR42695:SF5">
    <property type="entry name" value="GLUTAMINE AMIDOTRANSFERASE YLR126C-RELATED"/>
    <property type="match status" value="1"/>
</dbReference>
<dbReference type="InterPro" id="IPR017926">
    <property type="entry name" value="GATASE"/>
</dbReference>
<dbReference type="Proteomes" id="UP000006023">
    <property type="component" value="Unassembled WGS sequence"/>
</dbReference>
<protein>
    <recommendedName>
        <fullName evidence="1">Glutamine amidotransferase domain-containing protein</fullName>
    </recommendedName>
</protein>
<dbReference type="EMBL" id="BAED01000048">
    <property type="protein sequence ID" value="GAB06167.1"/>
    <property type="molecule type" value="Genomic_DNA"/>
</dbReference>
<name>G7GRE2_9ACTN</name>
<accession>G7GRE2</accession>
<dbReference type="eggNOG" id="COG0518">
    <property type="taxonomic scope" value="Bacteria"/>
</dbReference>
<dbReference type="AlphaFoldDB" id="G7GRE2"/>
<dbReference type="PANTHER" id="PTHR42695">
    <property type="entry name" value="GLUTAMINE AMIDOTRANSFERASE YLR126C-RELATED"/>
    <property type="match status" value="1"/>
</dbReference>
<dbReference type="Pfam" id="PF00117">
    <property type="entry name" value="GATase"/>
    <property type="match status" value="1"/>
</dbReference>
<dbReference type="InterPro" id="IPR044992">
    <property type="entry name" value="ChyE-like"/>
</dbReference>
<keyword evidence="3" id="KW-1185">Reference proteome</keyword>
<comment type="caution">
    <text evidence="2">The sequence shown here is derived from an EMBL/GenBank/DDBJ whole genome shotgun (WGS) entry which is preliminary data.</text>
</comment>
<organism evidence="2 3">
    <name type="scientific">Gordonia amarae NBRC 15530</name>
    <dbReference type="NCBI Taxonomy" id="1075090"/>
    <lineage>
        <taxon>Bacteria</taxon>
        <taxon>Bacillati</taxon>
        <taxon>Actinomycetota</taxon>
        <taxon>Actinomycetes</taxon>
        <taxon>Mycobacteriales</taxon>
        <taxon>Gordoniaceae</taxon>
        <taxon>Gordonia</taxon>
    </lineage>
</organism>
<sequence length="232" mass="24277">MSTVLVIINAATSPPRRMAGWLADAGLDVVTVHAPDGVPDSLSGVDGLVMLGGGFMPDEFDRAPWLRAERELAARAVDADLPTFGICLGGQLLADIAGGEVRKSFGPVERGAVEILPTTAGTGDPVLATLGAGAPMIENHEDMITRLPADAVLLASSDAVANQAFRLGEHVRGVQFHPEVAAEDLREWEDAALAGEGYSLDELIDGARRVDADNTVAARRMTDAFAAEVLGR</sequence>
<dbReference type="PROSITE" id="PS51273">
    <property type="entry name" value="GATASE_TYPE_1"/>
    <property type="match status" value="1"/>
</dbReference>
<reference evidence="2 3" key="1">
    <citation type="submission" date="2011-11" db="EMBL/GenBank/DDBJ databases">
        <title>Whole genome shotgun sequence of Gordonia amarae NBRC 15530.</title>
        <authorList>
            <person name="Takarada H."/>
            <person name="Hosoyama A."/>
            <person name="Tsuchikane K."/>
            <person name="Katsumata H."/>
            <person name="Yamazaki S."/>
            <person name="Fujita N."/>
        </authorList>
    </citation>
    <scope>NUCLEOTIDE SEQUENCE [LARGE SCALE GENOMIC DNA]</scope>
    <source>
        <strain evidence="2 3">NBRC 15530</strain>
    </source>
</reference>
<dbReference type="RefSeq" id="WP_005188680.1">
    <property type="nucleotide sequence ID" value="NZ_BAED01000048.1"/>
</dbReference>
<dbReference type="SUPFAM" id="SSF52317">
    <property type="entry name" value="Class I glutamine amidotransferase-like"/>
    <property type="match status" value="1"/>
</dbReference>
<dbReference type="Gene3D" id="3.40.50.880">
    <property type="match status" value="1"/>
</dbReference>
<dbReference type="GO" id="GO:0005829">
    <property type="term" value="C:cytosol"/>
    <property type="evidence" value="ECO:0007669"/>
    <property type="project" value="TreeGrafter"/>
</dbReference>
<evidence type="ECO:0000313" key="3">
    <source>
        <dbReference type="Proteomes" id="UP000006023"/>
    </source>
</evidence>
<evidence type="ECO:0000313" key="2">
    <source>
        <dbReference type="EMBL" id="GAB06167.1"/>
    </source>
</evidence>
<gene>
    <name evidence="2" type="ORF">GOAMR_48_00780</name>
</gene>